<dbReference type="PANTHER" id="PTHR46305">
    <property type="match status" value="1"/>
</dbReference>
<dbReference type="SUPFAM" id="SSF52218">
    <property type="entry name" value="Flavoproteins"/>
    <property type="match status" value="1"/>
</dbReference>
<evidence type="ECO:0000256" key="2">
    <source>
        <dbReference type="ARBA" id="ARBA00022630"/>
    </source>
</evidence>
<protein>
    <submittedName>
        <fullName evidence="6">Flavodoxin-like fold domain protein</fullName>
    </submittedName>
</protein>
<sequence>MGYPLLRKQRHNVPLLDGQRTLRKEAGMKNVLIINAHQFYEGISSGGLNRTMLKTMKEEMGKMRHEIRHTTIEQGYDIDAEVEKHLWADIIILQSPVYWFGMPWIYKKYVDEVFTAGMMQGRFITGDGRTREDPSKQYGTGGMLHGKKYMLSLTWNAPKAAFGDANQVLFEGKTVDDVFIASTANYKFCGMEILPAFSCHDVMKQADVEGDIARLREHLTTVVSVAQ</sequence>
<dbReference type="InterPro" id="IPR052397">
    <property type="entry name" value="NADPH-QR_MdaB"/>
</dbReference>
<dbReference type="PANTHER" id="PTHR46305:SF3">
    <property type="entry name" value="NADPH:QUINONE OXIDOREDUCTASE MDAB"/>
    <property type="match status" value="1"/>
</dbReference>
<proteinExistence type="inferred from homology"/>
<gene>
    <name evidence="6" type="ORF">AKSOIL_0181</name>
</gene>
<evidence type="ECO:0000256" key="4">
    <source>
        <dbReference type="ARBA" id="ARBA00037981"/>
    </source>
</evidence>
<evidence type="ECO:0000256" key="1">
    <source>
        <dbReference type="ARBA" id="ARBA00001974"/>
    </source>
</evidence>
<feature type="domain" description="Flavodoxin-like fold" evidence="5">
    <location>
        <begin position="29"/>
        <end position="218"/>
    </location>
</feature>
<evidence type="ECO:0000256" key="3">
    <source>
        <dbReference type="ARBA" id="ARBA00022827"/>
    </source>
</evidence>
<name>C0INS4_9BACT</name>
<dbReference type="EMBL" id="EU408357">
    <property type="protein sequence ID" value="ACN58960.1"/>
    <property type="molecule type" value="Genomic_DNA"/>
</dbReference>
<dbReference type="InterPro" id="IPR029039">
    <property type="entry name" value="Flavoprotein-like_sf"/>
</dbReference>
<keyword evidence="2" id="KW-0285">Flavoprotein</keyword>
<dbReference type="InterPro" id="IPR003680">
    <property type="entry name" value="Flavodoxin_fold"/>
</dbReference>
<comment type="cofactor">
    <cofactor evidence="1">
        <name>FAD</name>
        <dbReference type="ChEBI" id="CHEBI:57692"/>
    </cofactor>
</comment>
<accession>C0INS4</accession>
<dbReference type="Gene3D" id="3.40.50.360">
    <property type="match status" value="1"/>
</dbReference>
<evidence type="ECO:0000259" key="5">
    <source>
        <dbReference type="Pfam" id="PF02525"/>
    </source>
</evidence>
<keyword evidence="3" id="KW-0274">FAD</keyword>
<comment type="similarity">
    <text evidence="4">Belongs to the oxidoreductase MdaB family.</text>
</comment>
<dbReference type="Pfam" id="PF02525">
    <property type="entry name" value="Flavodoxin_2"/>
    <property type="match status" value="1"/>
</dbReference>
<reference evidence="6" key="1">
    <citation type="journal article" date="2009" name="ISME J.">
        <title>Functional metagenomics reveals diverse beta-lactamases in a remote Alaskan soil.</title>
        <authorList>
            <person name="Allen H.K."/>
            <person name="Moe L.A."/>
            <person name="Rodbumrer J."/>
            <person name="Gaarder A."/>
            <person name="Handelsman J."/>
        </authorList>
    </citation>
    <scope>NUCLEOTIDE SEQUENCE</scope>
</reference>
<evidence type="ECO:0000313" key="6">
    <source>
        <dbReference type="EMBL" id="ACN58960.1"/>
    </source>
</evidence>
<dbReference type="AlphaFoldDB" id="C0INS4"/>
<organism evidence="6">
    <name type="scientific">uncultured bacterium BLR10</name>
    <dbReference type="NCBI Taxonomy" id="506513"/>
    <lineage>
        <taxon>Bacteria</taxon>
        <taxon>environmental samples</taxon>
    </lineage>
</organism>